<dbReference type="InterPro" id="IPR000157">
    <property type="entry name" value="TIR_dom"/>
</dbReference>
<gene>
    <name evidence="2" type="ORF">BJF93_20470</name>
</gene>
<keyword evidence="3" id="KW-1185">Reference proteome</keyword>
<reference evidence="2 3" key="1">
    <citation type="submission" date="2016-09" db="EMBL/GenBank/DDBJ databases">
        <title>Rhizobium sp. nov., a novel species isolated from the rice rhizosphere.</title>
        <authorList>
            <person name="Zhao J."/>
            <person name="Zhang X."/>
        </authorList>
    </citation>
    <scope>NUCLEOTIDE SEQUENCE [LARGE SCALE GENOMIC DNA]</scope>
    <source>
        <strain evidence="2 3">1.7048</strain>
    </source>
</reference>
<dbReference type="InterPro" id="IPR035897">
    <property type="entry name" value="Toll_tir_struct_dom_sf"/>
</dbReference>
<dbReference type="RefSeq" id="WP_075628148.1">
    <property type="nucleotide sequence ID" value="NZ_FOAM01000020.1"/>
</dbReference>
<sequence length="113" mass="11880">MGYEALLDAANIAPGVNAARNVANDAEGVDAIVPIISRYLLSSSQSRKEVASLALKSLSKPELRIIPVKIDDSVAPCYLGNTVYVDLSENVEAGLEALRVGCATTHLQLGILS</sequence>
<feature type="domain" description="TIR" evidence="1">
    <location>
        <begin position="2"/>
        <end position="98"/>
    </location>
</feature>
<protein>
    <recommendedName>
        <fullName evidence="1">TIR domain-containing protein</fullName>
    </recommendedName>
</protein>
<dbReference type="Pfam" id="PF13676">
    <property type="entry name" value="TIR_2"/>
    <property type="match status" value="1"/>
</dbReference>
<evidence type="ECO:0000313" key="3">
    <source>
        <dbReference type="Proteomes" id="UP000186364"/>
    </source>
</evidence>
<dbReference type="SUPFAM" id="SSF52200">
    <property type="entry name" value="Toll/Interleukin receptor TIR domain"/>
    <property type="match status" value="1"/>
</dbReference>
<dbReference type="EMBL" id="MKIP01000051">
    <property type="protein sequence ID" value="OLP59590.1"/>
    <property type="molecule type" value="Genomic_DNA"/>
</dbReference>
<comment type="caution">
    <text evidence="2">The sequence shown here is derived from an EMBL/GenBank/DDBJ whole genome shotgun (WGS) entry which is preliminary data.</text>
</comment>
<accession>A0A1Q9AVU6</accession>
<organism evidence="2 3">
    <name type="scientific">Xaviernesmea oryzae</name>
    <dbReference type="NCBI Taxonomy" id="464029"/>
    <lineage>
        <taxon>Bacteria</taxon>
        <taxon>Pseudomonadati</taxon>
        <taxon>Pseudomonadota</taxon>
        <taxon>Alphaproteobacteria</taxon>
        <taxon>Hyphomicrobiales</taxon>
        <taxon>Rhizobiaceae</taxon>
        <taxon>Rhizobium/Agrobacterium group</taxon>
        <taxon>Xaviernesmea</taxon>
    </lineage>
</organism>
<dbReference type="Gene3D" id="3.40.50.10140">
    <property type="entry name" value="Toll/interleukin-1 receptor homology (TIR) domain"/>
    <property type="match status" value="1"/>
</dbReference>
<dbReference type="Proteomes" id="UP000186364">
    <property type="component" value="Unassembled WGS sequence"/>
</dbReference>
<evidence type="ECO:0000259" key="1">
    <source>
        <dbReference type="Pfam" id="PF13676"/>
    </source>
</evidence>
<name>A0A1Q9AVU6_9HYPH</name>
<dbReference type="GO" id="GO:0007165">
    <property type="term" value="P:signal transduction"/>
    <property type="evidence" value="ECO:0007669"/>
    <property type="project" value="InterPro"/>
</dbReference>
<proteinExistence type="predicted"/>
<evidence type="ECO:0000313" key="2">
    <source>
        <dbReference type="EMBL" id="OLP59590.1"/>
    </source>
</evidence>
<dbReference type="AlphaFoldDB" id="A0A1Q9AVU6"/>